<feature type="region of interest" description="Disordered" evidence="3">
    <location>
        <begin position="240"/>
        <end position="275"/>
    </location>
</feature>
<protein>
    <submittedName>
        <fullName evidence="5">Protein RIC1</fullName>
    </submittedName>
</protein>
<comment type="caution">
    <text evidence="5">The sequence shown here is derived from an EMBL/GenBank/DDBJ whole genome shotgun (WGS) entry which is preliminary data.</text>
</comment>
<dbReference type="EMBL" id="SSOP01000021">
    <property type="protein sequence ID" value="KAB5594408.1"/>
    <property type="molecule type" value="Genomic_DNA"/>
</dbReference>
<dbReference type="Pfam" id="PF25440">
    <property type="entry name" value="Beta-prop_RIC1_2nd"/>
    <property type="match status" value="1"/>
</dbReference>
<dbReference type="GO" id="GO:0000139">
    <property type="term" value="C:Golgi membrane"/>
    <property type="evidence" value="ECO:0007669"/>
    <property type="project" value="TreeGrafter"/>
</dbReference>
<gene>
    <name evidence="5" type="ORF">CTheo_2185</name>
</gene>
<dbReference type="GO" id="GO:0034066">
    <property type="term" value="C:Ric1-Rgp1 guanyl-nucleotide exchange factor complex"/>
    <property type="evidence" value="ECO:0007669"/>
    <property type="project" value="InterPro"/>
</dbReference>
<feature type="compositionally biased region" description="Polar residues" evidence="3">
    <location>
        <begin position="256"/>
        <end position="275"/>
    </location>
</feature>
<dbReference type="GO" id="GO:0042147">
    <property type="term" value="P:retrograde transport, endosome to Golgi"/>
    <property type="evidence" value="ECO:0007669"/>
    <property type="project" value="TreeGrafter"/>
</dbReference>
<accession>A0A5N5QRZ1</accession>
<dbReference type="InterPro" id="IPR040096">
    <property type="entry name" value="Ric1"/>
</dbReference>
<dbReference type="AlphaFoldDB" id="A0A5N5QRZ1"/>
<dbReference type="Pfam" id="PF07064">
    <property type="entry name" value="RIC1"/>
    <property type="match status" value="1"/>
</dbReference>
<organism evidence="5 6">
    <name type="scientific">Ceratobasidium theobromae</name>
    <dbReference type="NCBI Taxonomy" id="1582974"/>
    <lineage>
        <taxon>Eukaryota</taxon>
        <taxon>Fungi</taxon>
        <taxon>Dikarya</taxon>
        <taxon>Basidiomycota</taxon>
        <taxon>Agaricomycotina</taxon>
        <taxon>Agaricomycetes</taxon>
        <taxon>Cantharellales</taxon>
        <taxon>Ceratobasidiaceae</taxon>
        <taxon>Ceratobasidium</taxon>
    </lineage>
</organism>
<reference evidence="5 6" key="1">
    <citation type="journal article" date="2019" name="Fungal Biol. Biotechnol.">
        <title>Draft genome sequence of fastidious pathogen Ceratobasidium theobromae, which causes vascular-streak dieback in Theobroma cacao.</title>
        <authorList>
            <person name="Ali S.S."/>
            <person name="Asman A."/>
            <person name="Shao J."/>
            <person name="Firmansyah A.P."/>
            <person name="Susilo A.W."/>
            <person name="Rosmana A."/>
            <person name="McMahon P."/>
            <person name="Junaid M."/>
            <person name="Guest D."/>
            <person name="Kheng T.Y."/>
            <person name="Meinhardt L.W."/>
            <person name="Bailey B.A."/>
        </authorList>
    </citation>
    <scope>NUCLEOTIDE SEQUENCE [LARGE SCALE GENOMIC DNA]</scope>
    <source>
        <strain evidence="5 6">CT2</strain>
    </source>
</reference>
<keyword evidence="2" id="KW-0472">Membrane</keyword>
<dbReference type="PANTHER" id="PTHR22746:SF10">
    <property type="entry name" value="GUANINE NUCLEOTIDE EXCHANGE FACTOR SUBUNIT RIC1"/>
    <property type="match status" value="1"/>
</dbReference>
<evidence type="ECO:0000256" key="2">
    <source>
        <dbReference type="ARBA" id="ARBA00023136"/>
    </source>
</evidence>
<evidence type="ECO:0000256" key="1">
    <source>
        <dbReference type="ARBA" id="ARBA00004370"/>
    </source>
</evidence>
<sequence length="927" mass="102495">MYFPTATAQSYVTRDPLSDQHTKIIDISKNEESSLFCVLTEGTIAVWKVRPAVLLGHITRSKISLEAHGVNQAVLWSPDSQRLVVLTTTSHIVLINVDILALNGVVYASSINSTVQCGPGEDHPLPGLSLRFEGVVQIDGNALCVSPRESHILFSTRHPPAVQTIPWPHIEAAVPQPDSERTWLGHDTTLIGHSELPWLVRTDVHVTSISTSRLGDIEVWITSDGRAYFVHMDARPAASPMDTLGDELTSKERGRTTTAQEAPYTESSSISQDDSGAKQSVLNKLRWIGTCIHGYDTEITTLLETDRASSAAINIQFSVIAIGTTGGGLIIIPFPMPGVSPKSTQPRLKIPSLARTGALICAEWTTDGYACAVGWERGWGAWSVGGRCLCWAVGMENVGAGIIVDDSGQQDTFMFGDNTRYAFLQMDDRVLVYRGADQPDLSVINPESDVWQHIQIPAAYLAQNWPISCASIAPDGHLIAVAGRRGLVHYSATSGKWKQFADFKQEQAFAVRLFSRDLELAAQNILHREVFVTPVVSLSLVDSNSLLVYTEDNTLFHFLILPTRDSISLHLCGSISFDGIVAVPGIVRGLSWMIPREHREMGDPADDLTIATVLLLVGGRLVLLKPRKTGSEEVRYDMLILADRIEFCWIHLEGIGTLENSLWGYDGRGIRLWLDALALENNLRSTLEIGEQVTESIQESVNIPLSFYPLSVLMDKGIIIGVEHEIATRGSLPFVMFRIVPTTHLFLHHILEHHLTRGRVTEAVQFAAHYQHLVFFAHAQEVLLHNVLESEYDRINGQPLAPNHTPVLPAVVEFLDHFDTCLEVVVGCARKTEMARWNYLFGVVGNPKDLFEVSSRTHGWVVAASYLIVLHTLNELDESQEDVIRLLQRAIDEKEWSLCRDILRFLQSADESGSALRQAVAMSGLLS</sequence>
<feature type="domain" description="RIC1 C-terminal alpha solenoid region" evidence="4">
    <location>
        <begin position="748"/>
        <end position="924"/>
    </location>
</feature>
<comment type="subcellular location">
    <subcellularLocation>
        <location evidence="1">Membrane</location>
    </subcellularLocation>
</comment>
<evidence type="ECO:0000313" key="6">
    <source>
        <dbReference type="Proteomes" id="UP000383932"/>
    </source>
</evidence>
<dbReference type="GO" id="GO:0006886">
    <property type="term" value="P:intracellular protein transport"/>
    <property type="evidence" value="ECO:0007669"/>
    <property type="project" value="InterPro"/>
</dbReference>
<evidence type="ECO:0000313" key="5">
    <source>
        <dbReference type="EMBL" id="KAB5594408.1"/>
    </source>
</evidence>
<evidence type="ECO:0000259" key="4">
    <source>
        <dbReference type="Pfam" id="PF07064"/>
    </source>
</evidence>
<dbReference type="InterPro" id="IPR009771">
    <property type="entry name" value="RIC1_C"/>
</dbReference>
<evidence type="ECO:0000256" key="3">
    <source>
        <dbReference type="SAM" id="MobiDB-lite"/>
    </source>
</evidence>
<dbReference type="PANTHER" id="PTHR22746">
    <property type="entry name" value="RAB6A-GEF COMPLEX PARTNER PROTEIN 1"/>
    <property type="match status" value="1"/>
</dbReference>
<dbReference type="OrthoDB" id="67540at2759"/>
<name>A0A5N5QRZ1_9AGAM</name>
<proteinExistence type="predicted"/>
<dbReference type="Proteomes" id="UP000383932">
    <property type="component" value="Unassembled WGS sequence"/>
</dbReference>
<dbReference type="GO" id="GO:0005829">
    <property type="term" value="C:cytosol"/>
    <property type="evidence" value="ECO:0007669"/>
    <property type="project" value="TreeGrafter"/>
</dbReference>
<keyword evidence="6" id="KW-1185">Reference proteome</keyword>
<dbReference type="SUPFAM" id="SSF82171">
    <property type="entry name" value="DPP6 N-terminal domain-like"/>
    <property type="match status" value="1"/>
</dbReference>